<evidence type="ECO:0000313" key="4">
    <source>
        <dbReference type="Proteomes" id="UP001312908"/>
    </source>
</evidence>
<keyword evidence="2" id="KW-0472">Membrane</keyword>
<feature type="transmembrane region" description="Helical" evidence="2">
    <location>
        <begin position="410"/>
        <end position="430"/>
    </location>
</feature>
<dbReference type="PANTHER" id="PTHR43298:SF2">
    <property type="entry name" value="FMN_FAD EXPORTER YEEO-RELATED"/>
    <property type="match status" value="1"/>
</dbReference>
<dbReference type="Pfam" id="PF01554">
    <property type="entry name" value="MatE"/>
    <property type="match status" value="2"/>
</dbReference>
<dbReference type="Proteomes" id="UP001312908">
    <property type="component" value="Unassembled WGS sequence"/>
</dbReference>
<feature type="transmembrane region" description="Helical" evidence="2">
    <location>
        <begin position="181"/>
        <end position="206"/>
    </location>
</feature>
<feature type="transmembrane region" description="Helical" evidence="2">
    <location>
        <begin position="212"/>
        <end position="237"/>
    </location>
</feature>
<keyword evidence="4" id="KW-1185">Reference proteome</keyword>
<dbReference type="NCBIfam" id="TIGR00797">
    <property type="entry name" value="matE"/>
    <property type="match status" value="1"/>
</dbReference>
<sequence>MAIYLFWRLNVTEDSSQQARLWRAQLHRLILLALPLSFSQLSEIAMGVTDSILLGGLGATALAVGGLTSTLFFCTLITFQSALGAASILIATRRGEAHARQKHLTSLADLVTTGVALGAFLCVPVFLILFPIGAIFSWLGEPEIIVTQGRNFMHILLWGLPPILVVIGLLRVILPALGSEFLLLWTMPLMALANGFLNATLIYGWFGLQPRGMWGSAVATTITGWGTAIALIIVSLSCHHLRDHLRLTRVDWPQLWKMLKLGLPMVGASGAELMAFEISGLNAGVLGTDSAAAHQVALNIATLSFMVNLALSQAVNIRVSFWLGARDVVAAGRSAVTCIGLSMLWSLFAATVIFVFSDDIARFIIDPKTDNAPHVIAMASSLLKISGLFQIVDGLQAACNGILRGCQDTLLPMIFMFITYIPISVFGGRWVAFQGHYGVEGLWWGLAAGLAVLSLMLVIRMGYVLRARRVALGVA</sequence>
<keyword evidence="2" id="KW-0812">Transmembrane</keyword>
<keyword evidence="1" id="KW-0813">Transport</keyword>
<proteinExistence type="predicted"/>
<accession>A0ABU7U3Q0</accession>
<feature type="transmembrane region" description="Helical" evidence="2">
    <location>
        <begin position="335"/>
        <end position="356"/>
    </location>
</feature>
<evidence type="ECO:0000256" key="1">
    <source>
        <dbReference type="ARBA" id="ARBA00022448"/>
    </source>
</evidence>
<comment type="caution">
    <text evidence="3">The sequence shown here is derived from an EMBL/GenBank/DDBJ whole genome shotgun (WGS) entry which is preliminary data.</text>
</comment>
<feature type="transmembrane region" description="Helical" evidence="2">
    <location>
        <begin position="29"/>
        <end position="49"/>
    </location>
</feature>
<feature type="transmembrane region" description="Helical" evidence="2">
    <location>
        <begin position="152"/>
        <end position="174"/>
    </location>
</feature>
<name>A0ABU7U3Q0_9PROT</name>
<dbReference type="InterPro" id="IPR050222">
    <property type="entry name" value="MATE_MdtK"/>
</dbReference>
<feature type="transmembrane region" description="Helical" evidence="2">
    <location>
        <begin position="61"/>
        <end position="90"/>
    </location>
</feature>
<dbReference type="InterPro" id="IPR002528">
    <property type="entry name" value="MATE_fam"/>
</dbReference>
<evidence type="ECO:0000256" key="2">
    <source>
        <dbReference type="SAM" id="Phobius"/>
    </source>
</evidence>
<organism evidence="3 4">
    <name type="scientific">Sorlinia euscelidii</name>
    <dbReference type="NCBI Taxonomy" id="3081148"/>
    <lineage>
        <taxon>Bacteria</taxon>
        <taxon>Pseudomonadati</taxon>
        <taxon>Pseudomonadota</taxon>
        <taxon>Alphaproteobacteria</taxon>
        <taxon>Acetobacterales</taxon>
        <taxon>Acetobacteraceae</taxon>
        <taxon>Sorlinia</taxon>
    </lineage>
</organism>
<evidence type="ECO:0000313" key="3">
    <source>
        <dbReference type="EMBL" id="MEE8658706.1"/>
    </source>
</evidence>
<dbReference type="PANTHER" id="PTHR43298">
    <property type="entry name" value="MULTIDRUG RESISTANCE PROTEIN NORM-RELATED"/>
    <property type="match status" value="1"/>
</dbReference>
<feature type="transmembrane region" description="Helical" evidence="2">
    <location>
        <begin position="442"/>
        <end position="459"/>
    </location>
</feature>
<feature type="transmembrane region" description="Helical" evidence="2">
    <location>
        <begin position="110"/>
        <end position="140"/>
    </location>
</feature>
<reference evidence="3 4" key="1">
    <citation type="submission" date="2023-10" db="EMBL/GenBank/DDBJ databases">
        <title>Sorlinia euscelidii gen. nov., sp. nov., an acetic acid bacteria isolated from the gut of Euscelidius variegatus emitter.</title>
        <authorList>
            <person name="Michoud G."/>
            <person name="Marasco R."/>
            <person name="Seferji K."/>
            <person name="Gonella E."/>
            <person name="Garuglieri E."/>
            <person name="Alma A."/>
            <person name="Mapelli F."/>
            <person name="Borin S."/>
            <person name="Daffonchio D."/>
            <person name="Crotti E."/>
        </authorList>
    </citation>
    <scope>NUCLEOTIDE SEQUENCE [LARGE SCALE GENOMIC DNA]</scope>
    <source>
        <strain evidence="3 4">EV16P</strain>
    </source>
</reference>
<keyword evidence="2" id="KW-1133">Transmembrane helix</keyword>
<protein>
    <submittedName>
        <fullName evidence="3">Multidrug resistance protein NorM</fullName>
    </submittedName>
</protein>
<dbReference type="EMBL" id="JAWJZY010000002">
    <property type="protein sequence ID" value="MEE8658706.1"/>
    <property type="molecule type" value="Genomic_DNA"/>
</dbReference>
<feature type="transmembrane region" description="Helical" evidence="2">
    <location>
        <begin position="376"/>
        <end position="398"/>
    </location>
</feature>
<gene>
    <name evidence="3" type="primary">norM</name>
    <name evidence="3" type="ORF">DOFOFD_06745</name>
</gene>